<dbReference type="GO" id="GO:0003677">
    <property type="term" value="F:DNA binding"/>
    <property type="evidence" value="ECO:0007669"/>
    <property type="project" value="InterPro"/>
</dbReference>
<dbReference type="InterPro" id="IPR036691">
    <property type="entry name" value="Endo/exonu/phosph_ase_sf"/>
</dbReference>
<feature type="compositionally biased region" description="Acidic residues" evidence="1">
    <location>
        <begin position="1"/>
        <end position="19"/>
    </location>
</feature>
<protein>
    <recommendedName>
        <fullName evidence="2">Endonuclease/exonuclease/phosphatase domain-containing protein</fullName>
    </recommendedName>
</protein>
<sequence>MPEQSENDQEDIVGEDEMQFTETTDPRASTVVTVSAIDSSQNFEKLESHSAQPCNSSNVLRDEGDSEYLSDLELTDPLAQRGSVFPLLNHLRTEYFKMPPTVEVKKEVMSEEEKEKKRKPLLNYVDEQIQKDNKSSKEKIISEFEAMNLQARREVLRKFYVPKASLQRKTAGSELGSACKMQKKNNKSLSIIQWNCFELTRDRIIELSVFLQEFQPDIMSIQEVKLTEEQVNTFIRFSGYFAHFKPRQVNPTHGGGVLILVNNKMNCFKISEFDLDIDHVGIKIDSKGICFNLVSLYVPSNTLKKDLIKSYCELGEDLIILGDLNAK</sequence>
<feature type="compositionally biased region" description="Polar residues" evidence="1">
    <location>
        <begin position="20"/>
        <end position="29"/>
    </location>
</feature>
<dbReference type="AlphaFoldDB" id="A0A3M7SR98"/>
<dbReference type="GO" id="GO:0004519">
    <property type="term" value="F:endonuclease activity"/>
    <property type="evidence" value="ECO:0007669"/>
    <property type="project" value="InterPro"/>
</dbReference>
<dbReference type="Pfam" id="PF03372">
    <property type="entry name" value="Exo_endo_phos"/>
    <property type="match status" value="1"/>
</dbReference>
<evidence type="ECO:0000313" key="4">
    <source>
        <dbReference type="Proteomes" id="UP000276133"/>
    </source>
</evidence>
<dbReference type="Gene3D" id="3.60.10.10">
    <property type="entry name" value="Endonuclease/exonuclease/phosphatase"/>
    <property type="match status" value="1"/>
</dbReference>
<gene>
    <name evidence="3" type="ORF">BpHYR1_045483</name>
</gene>
<comment type="caution">
    <text evidence="3">The sequence shown here is derived from an EMBL/GenBank/DDBJ whole genome shotgun (WGS) entry which is preliminary data.</text>
</comment>
<dbReference type="PROSITE" id="PS00726">
    <property type="entry name" value="AP_NUCLEASE_F1_1"/>
    <property type="match status" value="1"/>
</dbReference>
<proteinExistence type="predicted"/>
<dbReference type="GO" id="GO:0006281">
    <property type="term" value="P:DNA repair"/>
    <property type="evidence" value="ECO:0007669"/>
    <property type="project" value="InterPro"/>
</dbReference>
<feature type="compositionally biased region" description="Polar residues" evidence="1">
    <location>
        <begin position="43"/>
        <end position="59"/>
    </location>
</feature>
<feature type="non-terminal residue" evidence="3">
    <location>
        <position position="327"/>
    </location>
</feature>
<dbReference type="InterPro" id="IPR020847">
    <property type="entry name" value="AP_endonuclease_F1_BS"/>
</dbReference>
<organism evidence="3 4">
    <name type="scientific">Brachionus plicatilis</name>
    <name type="common">Marine rotifer</name>
    <name type="synonym">Brachionus muelleri</name>
    <dbReference type="NCBI Taxonomy" id="10195"/>
    <lineage>
        <taxon>Eukaryota</taxon>
        <taxon>Metazoa</taxon>
        <taxon>Spiralia</taxon>
        <taxon>Gnathifera</taxon>
        <taxon>Rotifera</taxon>
        <taxon>Eurotatoria</taxon>
        <taxon>Monogononta</taxon>
        <taxon>Pseudotrocha</taxon>
        <taxon>Ploima</taxon>
        <taxon>Brachionidae</taxon>
        <taxon>Brachionus</taxon>
    </lineage>
</organism>
<accession>A0A3M7SR98</accession>
<feature type="region of interest" description="Disordered" evidence="1">
    <location>
        <begin position="1"/>
        <end position="29"/>
    </location>
</feature>
<dbReference type="OrthoDB" id="8031393at2759"/>
<feature type="region of interest" description="Disordered" evidence="1">
    <location>
        <begin position="43"/>
        <end position="62"/>
    </location>
</feature>
<dbReference type="EMBL" id="REGN01000904">
    <property type="protein sequence ID" value="RNA38215.1"/>
    <property type="molecule type" value="Genomic_DNA"/>
</dbReference>
<reference evidence="3 4" key="1">
    <citation type="journal article" date="2018" name="Sci. Rep.">
        <title>Genomic signatures of local adaptation to the degree of environmental predictability in rotifers.</title>
        <authorList>
            <person name="Franch-Gras L."/>
            <person name="Hahn C."/>
            <person name="Garcia-Roger E.M."/>
            <person name="Carmona M.J."/>
            <person name="Serra M."/>
            <person name="Gomez A."/>
        </authorList>
    </citation>
    <scope>NUCLEOTIDE SEQUENCE [LARGE SCALE GENOMIC DNA]</scope>
    <source>
        <strain evidence="3">HYR1</strain>
    </source>
</reference>
<evidence type="ECO:0000256" key="1">
    <source>
        <dbReference type="SAM" id="MobiDB-lite"/>
    </source>
</evidence>
<evidence type="ECO:0000313" key="3">
    <source>
        <dbReference type="EMBL" id="RNA38215.1"/>
    </source>
</evidence>
<name>A0A3M7SR98_BRAPC</name>
<dbReference type="SUPFAM" id="SSF56219">
    <property type="entry name" value="DNase I-like"/>
    <property type="match status" value="1"/>
</dbReference>
<dbReference type="InterPro" id="IPR005135">
    <property type="entry name" value="Endo/exonuclease/phosphatase"/>
</dbReference>
<keyword evidence="4" id="KW-1185">Reference proteome</keyword>
<feature type="domain" description="Endonuclease/exonuclease/phosphatase" evidence="2">
    <location>
        <begin position="192"/>
        <end position="326"/>
    </location>
</feature>
<dbReference type="Proteomes" id="UP000276133">
    <property type="component" value="Unassembled WGS sequence"/>
</dbReference>
<evidence type="ECO:0000259" key="2">
    <source>
        <dbReference type="Pfam" id="PF03372"/>
    </source>
</evidence>